<dbReference type="InterPro" id="IPR024984">
    <property type="entry name" value="DUF3888"/>
</dbReference>
<sequence length="163" mass="19211">MYLKNIMWHTNKNSCWKVIIMKKVLFICYLIMCFVYCTPQEVIAEQNNNAKQGIPYEYTPKEGSIEELYKDIIVTLIVPYISREVETHYGQPLLYDLFGIKFLKIERPSYRSFEFIIKLQIRPFVGAHNTIGIDDITIRISPSETQVEEFKHIKSFPIPPNLK</sequence>
<protein>
    <submittedName>
        <fullName evidence="1">DUF3888 domain-containing protein</fullName>
    </submittedName>
</protein>
<dbReference type="Proteomes" id="UP000265930">
    <property type="component" value="Unassembled WGS sequence"/>
</dbReference>
<accession>A0A399IM23</accession>
<proteinExistence type="predicted"/>
<dbReference type="EMBL" id="QXDJ01000003">
    <property type="protein sequence ID" value="RII34148.1"/>
    <property type="molecule type" value="Genomic_DNA"/>
</dbReference>
<organism evidence="1 2">
    <name type="scientific">Clostridium chromiireducens</name>
    <dbReference type="NCBI Taxonomy" id="225345"/>
    <lineage>
        <taxon>Bacteria</taxon>
        <taxon>Bacillati</taxon>
        <taxon>Bacillota</taxon>
        <taxon>Clostridia</taxon>
        <taxon>Eubacteriales</taxon>
        <taxon>Clostridiaceae</taxon>
        <taxon>Clostridium</taxon>
    </lineage>
</organism>
<evidence type="ECO:0000313" key="1">
    <source>
        <dbReference type="EMBL" id="RII34148.1"/>
    </source>
</evidence>
<dbReference type="Pfam" id="PF13027">
    <property type="entry name" value="DUF3888"/>
    <property type="match status" value="1"/>
</dbReference>
<evidence type="ECO:0000313" key="2">
    <source>
        <dbReference type="Proteomes" id="UP000265930"/>
    </source>
</evidence>
<gene>
    <name evidence="1" type="ORF">D2A34_13360</name>
</gene>
<comment type="caution">
    <text evidence="1">The sequence shown here is derived from an EMBL/GenBank/DDBJ whole genome shotgun (WGS) entry which is preliminary data.</text>
</comment>
<dbReference type="AlphaFoldDB" id="A0A399IM23"/>
<name>A0A399IM23_9CLOT</name>
<reference evidence="1 2" key="1">
    <citation type="submission" date="2018-08" db="EMBL/GenBank/DDBJ databases">
        <title>Genome of Clostridium chromiireducens C1, DSM12136.</title>
        <authorList>
            <person name="Xing M."/>
            <person name="Wei Y."/>
            <person name="Ang E.L."/>
            <person name="Zhao H."/>
            <person name="Zhang Y."/>
        </authorList>
    </citation>
    <scope>NUCLEOTIDE SEQUENCE [LARGE SCALE GENOMIC DNA]</scope>
    <source>
        <strain evidence="1 2">C1</strain>
    </source>
</reference>